<reference evidence="2 3" key="1">
    <citation type="submission" date="2016-12" db="EMBL/GenBank/DDBJ databases">
        <authorList>
            <person name="Song W.-J."/>
            <person name="Kurnit D.M."/>
        </authorList>
    </citation>
    <scope>NUCLEOTIDE SEQUENCE [LARGE SCALE GENOMIC DNA]</scope>
    <source>
        <strain evidence="2 3">DSM 11393</strain>
    </source>
</reference>
<keyword evidence="3" id="KW-1185">Reference proteome</keyword>
<evidence type="ECO:0000259" key="1">
    <source>
        <dbReference type="Pfam" id="PF20282"/>
    </source>
</evidence>
<feature type="domain" description="ABC-three component systems C-terminal" evidence="1">
    <location>
        <begin position="238"/>
        <end position="367"/>
    </location>
</feature>
<dbReference type="Pfam" id="PF20282">
    <property type="entry name" value="CTD6"/>
    <property type="match status" value="1"/>
</dbReference>
<sequence length="370" mass="41798">MSKHLKQSPVVQMSTLPEPSASSLITTDFTVSFGQNIPPQQLILLYSPDEWENFILEWAHYQKQIYSQVVRQTGSGDMGIDVAGYTDEHGVFGVWDNFQCKHYANPLSVTDACKEIAKILWYSFNEEYSPPRAYYFMAPKGCGTALSKALSSPQKLKKELKDRWPTCAKAITTTQSIALEGEFANYVDNFDFSIFGQRTSLEIIDEHRNTPFHATRFGGGLPKRPSIPSPPNTHAQTESRYIEQLFEAYSDHKSCSLSTINCLSPWPNLANHLQRQREYFYYAESLRNFARDSVPVGTFEELQGEVHAGVVDVAESSQHKDSLDRVNAVTSAAISMQLTSNPLIQVTKAQDRKGICHQLANEDRLIWKKI</sequence>
<dbReference type="STRING" id="1121455.SAMN02745728_02310"/>
<organism evidence="2 3">
    <name type="scientific">Desulfovibrio litoralis DSM 11393</name>
    <dbReference type="NCBI Taxonomy" id="1121455"/>
    <lineage>
        <taxon>Bacteria</taxon>
        <taxon>Pseudomonadati</taxon>
        <taxon>Thermodesulfobacteriota</taxon>
        <taxon>Desulfovibrionia</taxon>
        <taxon>Desulfovibrionales</taxon>
        <taxon>Desulfovibrionaceae</taxon>
        <taxon>Desulfovibrio</taxon>
    </lineage>
</organism>
<dbReference type="InterPro" id="IPR046914">
    <property type="entry name" value="ABC-3C_CTD6"/>
</dbReference>
<proteinExistence type="predicted"/>
<name>A0A1M7TNX0_9BACT</name>
<dbReference type="RefSeq" id="WP_218587520.1">
    <property type="nucleotide sequence ID" value="NZ_FRDI01000017.1"/>
</dbReference>
<evidence type="ECO:0000313" key="3">
    <source>
        <dbReference type="Proteomes" id="UP000186469"/>
    </source>
</evidence>
<evidence type="ECO:0000313" key="2">
    <source>
        <dbReference type="EMBL" id="SHN72390.1"/>
    </source>
</evidence>
<dbReference type="AlphaFoldDB" id="A0A1M7TNX0"/>
<accession>A0A1M7TNX0</accession>
<dbReference type="EMBL" id="FRDI01000017">
    <property type="protein sequence ID" value="SHN72390.1"/>
    <property type="molecule type" value="Genomic_DNA"/>
</dbReference>
<protein>
    <recommendedName>
        <fullName evidence="1">ABC-three component systems C-terminal domain-containing protein</fullName>
    </recommendedName>
</protein>
<dbReference type="Proteomes" id="UP000186469">
    <property type="component" value="Unassembled WGS sequence"/>
</dbReference>
<gene>
    <name evidence="2" type="ORF">SAMN02745728_02310</name>
</gene>